<name>A0A1B2DVM8_9BACL</name>
<dbReference type="RefSeq" id="WP_099476781.1">
    <property type="nucleotide sequence ID" value="NZ_CP016809.1"/>
</dbReference>
<dbReference type="GeneID" id="48307345"/>
<dbReference type="EMBL" id="CP016809">
    <property type="protein sequence ID" value="ANY71780.1"/>
    <property type="molecule type" value="Genomic_DNA"/>
</dbReference>
<gene>
    <name evidence="2" type="ORF">BBD41_03815</name>
</gene>
<keyword evidence="1" id="KW-0472">Membrane</keyword>
<dbReference type="KEGG" id="pib:BBD41_03815"/>
<protein>
    <submittedName>
        <fullName evidence="2">Uncharacterized protein</fullName>
    </submittedName>
</protein>
<organism evidence="2">
    <name type="scientific">Paenibacillus ihbetae</name>
    <dbReference type="NCBI Taxonomy" id="1870820"/>
    <lineage>
        <taxon>Bacteria</taxon>
        <taxon>Bacillati</taxon>
        <taxon>Bacillota</taxon>
        <taxon>Bacilli</taxon>
        <taxon>Bacillales</taxon>
        <taxon>Paenibacillaceae</taxon>
        <taxon>Paenibacillus</taxon>
    </lineage>
</organism>
<proteinExistence type="predicted"/>
<dbReference type="AlphaFoldDB" id="A0A1B2DVM8"/>
<evidence type="ECO:0000313" key="2">
    <source>
        <dbReference type="EMBL" id="ANY71780.1"/>
    </source>
</evidence>
<evidence type="ECO:0000256" key="1">
    <source>
        <dbReference type="SAM" id="Phobius"/>
    </source>
</evidence>
<sequence length="151" mass="17312">MTWSIQERKELTERYVKGEAAPEEQALYEERLLSDDSLLELYMETLGRQEGLPDLPDPASFADQVMHHDKIKPYPRRAAAYAPDRPKRWYEKAIVHYAIAASVTLLFLFTGAFDRLQTVSPEHEAPLSQSPSYSDQLVEKTSGWIDNLISK</sequence>
<reference evidence="2" key="1">
    <citation type="submission" date="2016-08" db="EMBL/GenBank/DDBJ databases">
        <title>Complete Genome Seqeunce of Paenibacillus sp. nov. IHBB 9852 from high altitute lake of Indian trans-Himalayas.</title>
        <authorList>
            <person name="Kiran S."/>
            <person name="Swarnkar M.K."/>
            <person name="Rana A."/>
            <person name="Tewari R."/>
            <person name="Gulati A."/>
        </authorList>
    </citation>
    <scope>NUCLEOTIDE SEQUENCE [LARGE SCALE GENOMIC DNA]</scope>
    <source>
        <strain evidence="2">IHBB 9852</strain>
    </source>
</reference>
<keyword evidence="1" id="KW-0812">Transmembrane</keyword>
<keyword evidence="1" id="KW-1133">Transmembrane helix</keyword>
<feature type="transmembrane region" description="Helical" evidence="1">
    <location>
        <begin position="94"/>
        <end position="113"/>
    </location>
</feature>
<accession>A0A1B2DVM8</accession>